<dbReference type="InterPro" id="IPR020904">
    <property type="entry name" value="Sc_DH/Rdtase_CS"/>
</dbReference>
<dbReference type="PANTHER" id="PTHR42879:SF2">
    <property type="entry name" value="3-OXOACYL-[ACYL-CARRIER-PROTEIN] REDUCTASE FABG"/>
    <property type="match status" value="1"/>
</dbReference>
<accession>A0ABU0CU64</accession>
<evidence type="ECO:0000256" key="1">
    <source>
        <dbReference type="ARBA" id="ARBA00006484"/>
    </source>
</evidence>
<protein>
    <submittedName>
        <fullName evidence="2">NAD(P)-dependent dehydrogenase (Short-subunit alcohol dehydrogenase family)</fullName>
    </submittedName>
</protein>
<sequence length="256" mass="27891">MNILEEFFSLRGKNAIITGASKGLGKGIAEAFAAAGAKVYMVSRSEDKLRQNQEEIRQLGGEAYYLAGDVNDPHFIEEVVTHVDQSDGKIDILVNNAGVAIPGRVTDITAEQWDQTMETNLKSVFFFSQAVAKVMKREQAGRIINMASVLGVVADHKVSPYCISKGGVIQMTKAFALELAKYNIQVNALAPAFIRTDMNDKAFENEKYMNYILSKTPLGRLGQVNEIAGAALFLASPIASYMTGHILHVDGGWTAQ</sequence>
<keyword evidence="3" id="KW-1185">Reference proteome</keyword>
<dbReference type="PRINTS" id="PR00081">
    <property type="entry name" value="GDHRDH"/>
</dbReference>
<dbReference type="RefSeq" id="WP_307340729.1">
    <property type="nucleotide sequence ID" value="NZ_JAUSUQ010000010.1"/>
</dbReference>
<dbReference type="PRINTS" id="PR00080">
    <property type="entry name" value="SDRFAMILY"/>
</dbReference>
<dbReference type="SUPFAM" id="SSF51735">
    <property type="entry name" value="NAD(P)-binding Rossmann-fold domains"/>
    <property type="match status" value="1"/>
</dbReference>
<reference evidence="2 3" key="1">
    <citation type="submission" date="2023-07" db="EMBL/GenBank/DDBJ databases">
        <title>Genomic Encyclopedia of Type Strains, Phase IV (KMG-IV): sequencing the most valuable type-strain genomes for metagenomic binning, comparative biology and taxonomic classification.</title>
        <authorList>
            <person name="Goeker M."/>
        </authorList>
    </citation>
    <scope>NUCLEOTIDE SEQUENCE [LARGE SCALE GENOMIC DNA]</scope>
    <source>
        <strain evidence="2 3">DSM 17740</strain>
    </source>
</reference>
<dbReference type="PROSITE" id="PS00061">
    <property type="entry name" value="ADH_SHORT"/>
    <property type="match status" value="1"/>
</dbReference>
<gene>
    <name evidence="2" type="ORF">J2S00_002747</name>
</gene>
<proteinExistence type="inferred from homology"/>
<evidence type="ECO:0000313" key="2">
    <source>
        <dbReference type="EMBL" id="MDQ0339952.1"/>
    </source>
</evidence>
<dbReference type="InterPro" id="IPR002347">
    <property type="entry name" value="SDR_fam"/>
</dbReference>
<dbReference type="Pfam" id="PF13561">
    <property type="entry name" value="adh_short_C2"/>
    <property type="match status" value="1"/>
</dbReference>
<organism evidence="2 3">
    <name type="scientific">Caldalkalibacillus uzonensis</name>
    <dbReference type="NCBI Taxonomy" id="353224"/>
    <lineage>
        <taxon>Bacteria</taxon>
        <taxon>Bacillati</taxon>
        <taxon>Bacillota</taxon>
        <taxon>Bacilli</taxon>
        <taxon>Bacillales</taxon>
        <taxon>Bacillaceae</taxon>
        <taxon>Caldalkalibacillus</taxon>
    </lineage>
</organism>
<comment type="similarity">
    <text evidence="1">Belongs to the short-chain dehydrogenases/reductases (SDR) family.</text>
</comment>
<dbReference type="InterPro" id="IPR036291">
    <property type="entry name" value="NAD(P)-bd_dom_sf"/>
</dbReference>
<dbReference type="NCBIfam" id="NF005559">
    <property type="entry name" value="PRK07231.1"/>
    <property type="match status" value="1"/>
</dbReference>
<dbReference type="PANTHER" id="PTHR42879">
    <property type="entry name" value="3-OXOACYL-(ACYL-CARRIER-PROTEIN) REDUCTASE"/>
    <property type="match status" value="1"/>
</dbReference>
<name>A0ABU0CU64_9BACI</name>
<dbReference type="Gene3D" id="3.40.50.720">
    <property type="entry name" value="NAD(P)-binding Rossmann-like Domain"/>
    <property type="match status" value="1"/>
</dbReference>
<dbReference type="InterPro" id="IPR050259">
    <property type="entry name" value="SDR"/>
</dbReference>
<dbReference type="Proteomes" id="UP001232445">
    <property type="component" value="Unassembled WGS sequence"/>
</dbReference>
<evidence type="ECO:0000313" key="3">
    <source>
        <dbReference type="Proteomes" id="UP001232445"/>
    </source>
</evidence>
<dbReference type="EMBL" id="JAUSUQ010000010">
    <property type="protein sequence ID" value="MDQ0339952.1"/>
    <property type="molecule type" value="Genomic_DNA"/>
</dbReference>
<comment type="caution">
    <text evidence="2">The sequence shown here is derived from an EMBL/GenBank/DDBJ whole genome shotgun (WGS) entry which is preliminary data.</text>
</comment>